<accession>A0A315W888</accession>
<feature type="region of interest" description="Disordered" evidence="6">
    <location>
        <begin position="1"/>
        <end position="22"/>
    </location>
</feature>
<protein>
    <recommendedName>
        <fullName evidence="11">Trafficking protein, kinesin binding 2</fullName>
    </recommendedName>
</protein>
<gene>
    <name evidence="9" type="ORF">CCH79_00018833</name>
</gene>
<evidence type="ECO:0000259" key="7">
    <source>
        <dbReference type="SMART" id="SM01423"/>
    </source>
</evidence>
<evidence type="ECO:0000256" key="4">
    <source>
        <dbReference type="ARBA" id="ARBA00023128"/>
    </source>
</evidence>
<dbReference type="InterPro" id="IPR022154">
    <property type="entry name" value="TRAK1/2_C"/>
</dbReference>
<comment type="caution">
    <text evidence="9">The sequence shown here is derived from an EMBL/GenBank/DDBJ whole genome shotgun (WGS) entry which is preliminary data.</text>
</comment>
<comment type="subcellular location">
    <subcellularLocation>
        <location evidence="1">Mitochondrion</location>
    </subcellularLocation>
</comment>
<dbReference type="GO" id="GO:0006605">
    <property type="term" value="P:protein targeting"/>
    <property type="evidence" value="ECO:0007669"/>
    <property type="project" value="TreeGrafter"/>
</dbReference>
<dbReference type="STRING" id="33528.ENSGAFP00000029103"/>
<dbReference type="Proteomes" id="UP000250572">
    <property type="component" value="Unassembled WGS sequence"/>
</dbReference>
<proteinExistence type="inferred from homology"/>
<feature type="compositionally biased region" description="Low complexity" evidence="6">
    <location>
        <begin position="786"/>
        <end position="798"/>
    </location>
</feature>
<feature type="region of interest" description="Disordered" evidence="6">
    <location>
        <begin position="1093"/>
        <end position="1138"/>
    </location>
</feature>
<keyword evidence="3 5" id="KW-0175">Coiled coil</keyword>
<dbReference type="AlphaFoldDB" id="A0A315W888"/>
<dbReference type="PANTHER" id="PTHR15751:SF13">
    <property type="entry name" value="TRAFFICKING KINESIN-BINDING PROTEIN 2"/>
    <property type="match status" value="1"/>
</dbReference>
<feature type="domain" description="HAP1 N-terminal" evidence="8">
    <location>
        <begin position="160"/>
        <end position="486"/>
    </location>
</feature>
<feature type="coiled-coil region" evidence="5">
    <location>
        <begin position="269"/>
        <end position="486"/>
    </location>
</feature>
<evidence type="ECO:0000256" key="1">
    <source>
        <dbReference type="ARBA" id="ARBA00004173"/>
    </source>
</evidence>
<dbReference type="GO" id="GO:0005739">
    <property type="term" value="C:mitochondrion"/>
    <property type="evidence" value="ECO:0007669"/>
    <property type="project" value="UniProtKB-SubCell"/>
</dbReference>
<evidence type="ECO:0000256" key="2">
    <source>
        <dbReference type="ARBA" id="ARBA00007007"/>
    </source>
</evidence>
<feature type="domain" description="Trafficking kinesin-binding protein C-terminal" evidence="7">
    <location>
        <begin position="546"/>
        <end position="679"/>
    </location>
</feature>
<dbReference type="GO" id="GO:1904115">
    <property type="term" value="C:axon cytoplasm"/>
    <property type="evidence" value="ECO:0007669"/>
    <property type="project" value="GOC"/>
</dbReference>
<feature type="compositionally biased region" description="Pro residues" evidence="6">
    <location>
        <begin position="958"/>
        <end position="975"/>
    </location>
</feature>
<feature type="region of interest" description="Disordered" evidence="6">
    <location>
        <begin position="935"/>
        <end position="986"/>
    </location>
</feature>
<evidence type="ECO:0000256" key="3">
    <source>
        <dbReference type="ARBA" id="ARBA00023054"/>
    </source>
</evidence>
<dbReference type="Pfam" id="PF04849">
    <property type="entry name" value="HAP1_N"/>
    <property type="match status" value="1"/>
</dbReference>
<evidence type="ECO:0008006" key="11">
    <source>
        <dbReference type="Google" id="ProtNLM"/>
    </source>
</evidence>
<dbReference type="SMART" id="SM01424">
    <property type="entry name" value="HAP1_N"/>
    <property type="match status" value="1"/>
</dbReference>
<dbReference type="GO" id="GO:0017022">
    <property type="term" value="F:myosin binding"/>
    <property type="evidence" value="ECO:0007669"/>
    <property type="project" value="TreeGrafter"/>
</dbReference>
<dbReference type="GO" id="GO:0022008">
    <property type="term" value="P:neurogenesis"/>
    <property type="evidence" value="ECO:0007669"/>
    <property type="project" value="TreeGrafter"/>
</dbReference>
<feature type="region of interest" description="Disordered" evidence="6">
    <location>
        <begin position="872"/>
        <end position="917"/>
    </location>
</feature>
<dbReference type="GO" id="GO:0047496">
    <property type="term" value="P:vesicle transport along microtubule"/>
    <property type="evidence" value="ECO:0007669"/>
    <property type="project" value="TreeGrafter"/>
</dbReference>
<dbReference type="GO" id="GO:0050811">
    <property type="term" value="F:GABA receptor binding"/>
    <property type="evidence" value="ECO:0007669"/>
    <property type="project" value="TreeGrafter"/>
</dbReference>
<comment type="similarity">
    <text evidence="2">Belongs to the milton family.</text>
</comment>
<reference evidence="9 10" key="1">
    <citation type="journal article" date="2018" name="G3 (Bethesda)">
        <title>A High-Quality Reference Genome for the Invasive Mosquitofish Gambusia affinis Using a Chicago Library.</title>
        <authorList>
            <person name="Hoffberg S.L."/>
            <person name="Troendle N.J."/>
            <person name="Glenn T.C."/>
            <person name="Mahmud O."/>
            <person name="Louha S."/>
            <person name="Chalopin D."/>
            <person name="Bennetzen J.L."/>
            <person name="Mauricio R."/>
        </authorList>
    </citation>
    <scope>NUCLEOTIDE SEQUENCE [LARGE SCALE GENOMIC DNA]</scope>
    <source>
        <strain evidence="9">NE01/NJP1002.9</strain>
        <tissue evidence="9">Muscle</tissue>
    </source>
</reference>
<dbReference type="Pfam" id="PF12448">
    <property type="entry name" value="Milton"/>
    <property type="match status" value="1"/>
</dbReference>
<keyword evidence="4" id="KW-0496">Mitochondrion</keyword>
<feature type="region of interest" description="Disordered" evidence="6">
    <location>
        <begin position="128"/>
        <end position="155"/>
    </location>
</feature>
<dbReference type="InterPro" id="IPR051946">
    <property type="entry name" value="Intracell_Traff-Reg"/>
</dbReference>
<feature type="compositionally biased region" description="Basic and acidic residues" evidence="6">
    <location>
        <begin position="128"/>
        <end position="137"/>
    </location>
</feature>
<dbReference type="EMBL" id="NHOQ01000238">
    <property type="protein sequence ID" value="PWA31979.1"/>
    <property type="molecule type" value="Genomic_DNA"/>
</dbReference>
<sequence length="1138" mass="123817">MSGDSTHSWQDEQNTRRDVGLLDGHQLSGRDVLRHAHMAQLIQQLVMGRLGRQPRDVIAAGRALQADDDSKSATDPKLVAGVFIALLYVHGLDLRVGYAGTVLGKEGGGAQGGPSLPPREEDMFEVKPRAVEKKESSTETDEGLGSSGRHYTSSSLGSCSAGSGSLYLSDSQDWVVSPSCSPDETPTQISSISPMLAEETLRYMTYLALEPSPYSHPGSQSLSKVLSADRVEQMTKTYNDIEVVTHLLAERDRDLELAARIGQSLLQRNHLLQERNDAVEEQLAQAVDQVHQLQHELNKKDELLRMVASASEEVEQDAAVSTPQQQPQLLGGAAAAAAALSQLEQLQNKLQEVEEENQALRSEACQLKRDTMTYEEKEQQLVSDCVKELRESNSQMVSLTDELSLKNEELLRHQEEIAQLLSQIVELQHRVKELALEKEELRIHLQASKDAQRQLTAELNELAERNAECVEMLHESQDEIRELRSRSSPSSGMRRHLSYGLYPMESLAAEIEGSMRRELSIDEETAFQDQRISQKRVFQTVRSVNASASRAALATPPIPGSGQSSLLMTAQPFQSAQGDEVRMGKPGLPGGNDLTKALHRLSLRRQNFLSEHQFFQAEREKKLQNQTGAEAGVEGSGCSSPMGSVLSSFSNLSDLTVGSTVFKTFLPEKLQIVKPMEGSLTLHHWQQLAQPHLATILDPHPGVVTKGFRPLAQDAVFQLSDMEEDEEAEKHREIAALEKGTAEKGKEELDEEEEECGITFNVRCSSTPEDRNRSVAPCTDAPPPSIRSSSPGAPSTSSFVPSDLCLTPNHVTEKSNQLALPIPGASATAVQSQSRVSTSTSSSCVQNPGKSQSSTFSTYTFTTCRILHPTDITQVTPSSQSSLSANTPSSMRTGPSTPVTPCRLSLGDSFPPRRPPAPPCGLAKLVLERGISAQVSTDVPSPLPRSAPRQPLLRIMPSTPPNSPSHSPSPSPVPTEPRHPPSDNFLASRPAELFLQDVYGLNLGRAPHPDLPSPSQETPILSSCSKPGRDKANLVSVSLVERLCRLGFTKVLHSSESDTPVPHQESAMFVSAGGGSLMDGLRRNQSLPAMIGARAGSKSTGHPPHPTSLAIPPPPWGNLKERRRHLGSISHPPRSSKH</sequence>
<feature type="region of interest" description="Disordered" evidence="6">
    <location>
        <begin position="764"/>
        <end position="801"/>
    </location>
</feature>
<evidence type="ECO:0000313" key="10">
    <source>
        <dbReference type="Proteomes" id="UP000250572"/>
    </source>
</evidence>
<dbReference type="GO" id="GO:0031410">
    <property type="term" value="C:cytoplasmic vesicle"/>
    <property type="evidence" value="ECO:0007669"/>
    <property type="project" value="TreeGrafter"/>
</dbReference>
<evidence type="ECO:0000259" key="8">
    <source>
        <dbReference type="SMART" id="SM01424"/>
    </source>
</evidence>
<feature type="compositionally biased region" description="Pro residues" evidence="6">
    <location>
        <begin position="1103"/>
        <end position="1116"/>
    </location>
</feature>
<dbReference type="GO" id="GO:0048311">
    <property type="term" value="P:mitochondrion distribution"/>
    <property type="evidence" value="ECO:0007669"/>
    <property type="project" value="TreeGrafter"/>
</dbReference>
<evidence type="ECO:0000256" key="6">
    <source>
        <dbReference type="SAM" id="MobiDB-lite"/>
    </source>
</evidence>
<evidence type="ECO:0000313" key="9">
    <source>
        <dbReference type="EMBL" id="PWA31979.1"/>
    </source>
</evidence>
<organism evidence="9 10">
    <name type="scientific">Gambusia affinis</name>
    <name type="common">Western mosquitofish</name>
    <name type="synonym">Heterandria affinis</name>
    <dbReference type="NCBI Taxonomy" id="33528"/>
    <lineage>
        <taxon>Eukaryota</taxon>
        <taxon>Metazoa</taxon>
        <taxon>Chordata</taxon>
        <taxon>Craniata</taxon>
        <taxon>Vertebrata</taxon>
        <taxon>Euteleostomi</taxon>
        <taxon>Actinopterygii</taxon>
        <taxon>Neopterygii</taxon>
        <taxon>Teleostei</taxon>
        <taxon>Neoteleostei</taxon>
        <taxon>Acanthomorphata</taxon>
        <taxon>Ovalentaria</taxon>
        <taxon>Atherinomorphae</taxon>
        <taxon>Cyprinodontiformes</taxon>
        <taxon>Poeciliidae</taxon>
        <taxon>Poeciliinae</taxon>
        <taxon>Gambusia</taxon>
    </lineage>
</organism>
<dbReference type="InterPro" id="IPR006933">
    <property type="entry name" value="HAP1_N"/>
</dbReference>
<feature type="compositionally biased region" description="Polar residues" evidence="6">
    <location>
        <begin position="872"/>
        <end position="899"/>
    </location>
</feature>
<feature type="compositionally biased region" description="Basic and acidic residues" evidence="6">
    <location>
        <begin position="9"/>
        <end position="20"/>
    </location>
</feature>
<dbReference type="SMART" id="SM01423">
    <property type="entry name" value="Milton"/>
    <property type="match status" value="1"/>
</dbReference>
<name>A0A315W888_GAMAF</name>
<dbReference type="GO" id="GO:0030425">
    <property type="term" value="C:dendrite"/>
    <property type="evidence" value="ECO:0007669"/>
    <property type="project" value="TreeGrafter"/>
</dbReference>
<dbReference type="PANTHER" id="PTHR15751">
    <property type="entry name" value="TRAFFICKING KINESIN-BINDING PROTEIN"/>
    <property type="match status" value="1"/>
</dbReference>
<keyword evidence="10" id="KW-1185">Reference proteome</keyword>
<dbReference type="GO" id="GO:0098957">
    <property type="term" value="P:anterograde axonal transport of mitochondrion"/>
    <property type="evidence" value="ECO:0007669"/>
    <property type="project" value="TreeGrafter"/>
</dbReference>
<evidence type="ECO:0000256" key="5">
    <source>
        <dbReference type="SAM" id="Coils"/>
    </source>
</evidence>